<reference evidence="2" key="1">
    <citation type="journal article" date="2020" name="Stud. Mycol.">
        <title>101 Dothideomycetes genomes: a test case for predicting lifestyles and emergence of pathogens.</title>
        <authorList>
            <person name="Haridas S."/>
            <person name="Albert R."/>
            <person name="Binder M."/>
            <person name="Bloem J."/>
            <person name="Labutti K."/>
            <person name="Salamov A."/>
            <person name="Andreopoulos B."/>
            <person name="Baker S."/>
            <person name="Barry K."/>
            <person name="Bills G."/>
            <person name="Bluhm B."/>
            <person name="Cannon C."/>
            <person name="Castanera R."/>
            <person name="Culley D."/>
            <person name="Daum C."/>
            <person name="Ezra D."/>
            <person name="Gonzalez J."/>
            <person name="Henrissat B."/>
            <person name="Kuo A."/>
            <person name="Liang C."/>
            <person name="Lipzen A."/>
            <person name="Lutzoni F."/>
            <person name="Magnuson J."/>
            <person name="Mondo S."/>
            <person name="Nolan M."/>
            <person name="Ohm R."/>
            <person name="Pangilinan J."/>
            <person name="Park H.-J."/>
            <person name="Ramirez L."/>
            <person name="Alfaro M."/>
            <person name="Sun H."/>
            <person name="Tritt A."/>
            <person name="Yoshinaga Y."/>
            <person name="Zwiers L.-H."/>
            <person name="Turgeon B."/>
            <person name="Goodwin S."/>
            <person name="Spatafora J."/>
            <person name="Crous P."/>
            <person name="Grigoriev I."/>
        </authorList>
    </citation>
    <scope>NUCLEOTIDE SEQUENCE</scope>
    <source>
        <strain evidence="2">CBS 627.86</strain>
    </source>
</reference>
<accession>A0A6A5YD46</accession>
<gene>
    <name evidence="2" type="ORF">BDV96DRAFT_695029</name>
</gene>
<organism evidence="2 3">
    <name type="scientific">Lophiotrema nucula</name>
    <dbReference type="NCBI Taxonomy" id="690887"/>
    <lineage>
        <taxon>Eukaryota</taxon>
        <taxon>Fungi</taxon>
        <taxon>Dikarya</taxon>
        <taxon>Ascomycota</taxon>
        <taxon>Pezizomycotina</taxon>
        <taxon>Dothideomycetes</taxon>
        <taxon>Pleosporomycetidae</taxon>
        <taxon>Pleosporales</taxon>
        <taxon>Lophiotremataceae</taxon>
        <taxon>Lophiotrema</taxon>
    </lineage>
</organism>
<protein>
    <submittedName>
        <fullName evidence="2">Uncharacterized protein</fullName>
    </submittedName>
</protein>
<feature type="region of interest" description="Disordered" evidence="1">
    <location>
        <begin position="32"/>
        <end position="69"/>
    </location>
</feature>
<dbReference type="EMBL" id="ML977402">
    <property type="protein sequence ID" value="KAF2105182.1"/>
    <property type="molecule type" value="Genomic_DNA"/>
</dbReference>
<proteinExistence type="predicted"/>
<evidence type="ECO:0000313" key="3">
    <source>
        <dbReference type="Proteomes" id="UP000799770"/>
    </source>
</evidence>
<evidence type="ECO:0000256" key="1">
    <source>
        <dbReference type="SAM" id="MobiDB-lite"/>
    </source>
</evidence>
<keyword evidence="3" id="KW-1185">Reference proteome</keyword>
<name>A0A6A5YD46_9PLEO</name>
<feature type="compositionally biased region" description="Polar residues" evidence="1">
    <location>
        <begin position="32"/>
        <end position="65"/>
    </location>
</feature>
<sequence>MGVISQLTMARQALYRHPKSCKDDNFPFVSGRTSCANNQPLKQRSRIPQLTPRPNQRENQAQPTPGLNMGKSMVDRLCARLIDLVEADISLELIHAIQDLLDDYQNRTGSAAAPEILRQLPDQFDPSKMFPTSNSYEKPSLGSTTNAPTRKQVETWKLDLEPIFMSAQITTDNAARVHWILETIRYPVYRDIVFRDKTLTTWELIKARIADLTQNPTLTSIPNT</sequence>
<dbReference type="Proteomes" id="UP000799770">
    <property type="component" value="Unassembled WGS sequence"/>
</dbReference>
<evidence type="ECO:0000313" key="2">
    <source>
        <dbReference type="EMBL" id="KAF2105182.1"/>
    </source>
</evidence>
<dbReference type="AlphaFoldDB" id="A0A6A5YD46"/>